<evidence type="ECO:0000313" key="1">
    <source>
        <dbReference type="EMBL" id="CAG7910756.1"/>
    </source>
</evidence>
<name>A0A8D9I374_BRACM</name>
<evidence type="ECO:0000313" key="2">
    <source>
        <dbReference type="Proteomes" id="UP000694005"/>
    </source>
</evidence>
<dbReference type="Proteomes" id="UP000694005">
    <property type="component" value="Chromosome A10"/>
</dbReference>
<organism evidence="1 2">
    <name type="scientific">Brassica campestris</name>
    <name type="common">Field mustard</name>
    <dbReference type="NCBI Taxonomy" id="3711"/>
    <lineage>
        <taxon>Eukaryota</taxon>
        <taxon>Viridiplantae</taxon>
        <taxon>Streptophyta</taxon>
        <taxon>Embryophyta</taxon>
        <taxon>Tracheophyta</taxon>
        <taxon>Spermatophyta</taxon>
        <taxon>Magnoliopsida</taxon>
        <taxon>eudicotyledons</taxon>
        <taxon>Gunneridae</taxon>
        <taxon>Pentapetalae</taxon>
        <taxon>rosids</taxon>
        <taxon>malvids</taxon>
        <taxon>Brassicales</taxon>
        <taxon>Brassicaceae</taxon>
        <taxon>Brassiceae</taxon>
        <taxon>Brassica</taxon>
    </lineage>
</organism>
<dbReference type="AlphaFoldDB" id="A0A8D9I374"/>
<proteinExistence type="predicted"/>
<dbReference type="Gramene" id="A10p20020.2_BraZ1">
    <property type="protein sequence ID" value="A10p20020.2_BraZ1.CDS"/>
    <property type="gene ID" value="A10g20020.2_BraZ1"/>
</dbReference>
<dbReference type="EMBL" id="LS974626">
    <property type="protein sequence ID" value="CAG7910756.1"/>
    <property type="molecule type" value="Genomic_DNA"/>
</dbReference>
<sequence>MLLLRNAFDALRLGRSSQFVIARLLRFWDSESMKNMFDQTPFRFSLGKSQEQKLAVPEPALIKDLDSRCVNTKLIKLNWNQRKTQRNLSLDSAGGGSQQDDTIVERCNPLRGEI</sequence>
<protein>
    <submittedName>
        <fullName evidence="1">Uncharacterized protein</fullName>
    </submittedName>
</protein>
<gene>
    <name evidence="1" type="ORF">BRAPAZ1V2_A10P20020.2</name>
</gene>
<accession>A0A8D9I374</accession>
<reference evidence="1 2" key="1">
    <citation type="submission" date="2021-07" db="EMBL/GenBank/DDBJ databases">
        <authorList>
            <consortium name="Genoscope - CEA"/>
            <person name="William W."/>
        </authorList>
    </citation>
    <scope>NUCLEOTIDE SEQUENCE [LARGE SCALE GENOMIC DNA]</scope>
</reference>